<dbReference type="InterPro" id="IPR038425">
    <property type="entry name" value="GAT_sf"/>
</dbReference>
<dbReference type="PANTHER" id="PTHR13856:SF137">
    <property type="entry name" value="GH05942P"/>
    <property type="match status" value="1"/>
</dbReference>
<dbReference type="Pfam" id="PF03127">
    <property type="entry name" value="GAT"/>
    <property type="match status" value="1"/>
</dbReference>
<evidence type="ECO:0000256" key="2">
    <source>
        <dbReference type="ARBA" id="ARBA00022927"/>
    </source>
</evidence>
<dbReference type="PROSITE" id="PS50179">
    <property type="entry name" value="VHS"/>
    <property type="match status" value="1"/>
</dbReference>
<dbReference type="GO" id="GO:0015031">
    <property type="term" value="P:protein transport"/>
    <property type="evidence" value="ECO:0007669"/>
    <property type="project" value="UniProtKB-KW"/>
</dbReference>
<dbReference type="GO" id="GO:0016192">
    <property type="term" value="P:vesicle-mediated transport"/>
    <property type="evidence" value="ECO:0007669"/>
    <property type="project" value="UniProtKB-ARBA"/>
</dbReference>
<evidence type="ECO:0000259" key="5">
    <source>
        <dbReference type="PROSITE" id="PS50909"/>
    </source>
</evidence>
<dbReference type="EMBL" id="JAEPRB010000234">
    <property type="protein sequence ID" value="KAG2218360.1"/>
    <property type="molecule type" value="Genomic_DNA"/>
</dbReference>
<feature type="compositionally biased region" description="Polar residues" evidence="3">
    <location>
        <begin position="361"/>
        <end position="378"/>
    </location>
</feature>
<dbReference type="GO" id="GO:0007034">
    <property type="term" value="P:vacuolar transport"/>
    <property type="evidence" value="ECO:0007669"/>
    <property type="project" value="UniProtKB-ARBA"/>
</dbReference>
<sequence length="378" mass="41288">MKSIFSKKITPTTITTNVEKATDSSLQELDWSLVFQICDVVNNTELGAKEARKLLQKKMLSNEPQTQVLALEVLDALSENCHQKFMPQLAAKSFAEDLDTLAAKSMDDRVHSKLIHCLQSWLSRFGSDGSLVGVQRVYERLMNGQPNGGETRGGGTGLRTRGTTGSRFYKPVGNQHQRQPPTEVLHHSQPVDAMNDVLLAKNNAQLFSQTLAFTDPTQEDISKNELVQEFFAKCKMFQKIISGHLQTCTDSDVISSLLEANSELVNSFKAYDDMLEQGAVSVATTNSETLHNRSTRQQKQSDDENNTTTGIGGSSSSSSSNGGINSTGYQTKQSEQLVNTTPTATPQPTTTKITEDPFNPFSDTNQAPEGHSSSSDAA</sequence>
<comment type="caution">
    <text evidence="6">The sequence shown here is derived from an EMBL/GenBank/DDBJ whole genome shotgun (WGS) entry which is preliminary data.</text>
</comment>
<dbReference type="SUPFAM" id="SSF48464">
    <property type="entry name" value="ENTH/VHS domain"/>
    <property type="match status" value="1"/>
</dbReference>
<dbReference type="SUPFAM" id="SSF89009">
    <property type="entry name" value="GAT-like domain"/>
    <property type="match status" value="1"/>
</dbReference>
<dbReference type="GO" id="GO:0007165">
    <property type="term" value="P:signal transduction"/>
    <property type="evidence" value="ECO:0007669"/>
    <property type="project" value="TreeGrafter"/>
</dbReference>
<dbReference type="GO" id="GO:0043130">
    <property type="term" value="F:ubiquitin binding"/>
    <property type="evidence" value="ECO:0007669"/>
    <property type="project" value="InterPro"/>
</dbReference>
<dbReference type="Gene3D" id="1.20.58.160">
    <property type="match status" value="1"/>
</dbReference>
<accession>A0A8H7VFA4</accession>
<dbReference type="InterPro" id="IPR002014">
    <property type="entry name" value="VHS_dom"/>
</dbReference>
<dbReference type="OrthoDB" id="10255964at2759"/>
<evidence type="ECO:0000256" key="3">
    <source>
        <dbReference type="SAM" id="MobiDB-lite"/>
    </source>
</evidence>
<gene>
    <name evidence="6" type="ORF">INT45_012502</name>
</gene>
<dbReference type="SMART" id="SM00288">
    <property type="entry name" value="VHS"/>
    <property type="match status" value="1"/>
</dbReference>
<dbReference type="GO" id="GO:0035091">
    <property type="term" value="F:phosphatidylinositol binding"/>
    <property type="evidence" value="ECO:0007669"/>
    <property type="project" value="InterPro"/>
</dbReference>
<dbReference type="GO" id="GO:0016020">
    <property type="term" value="C:membrane"/>
    <property type="evidence" value="ECO:0007669"/>
    <property type="project" value="TreeGrafter"/>
</dbReference>
<dbReference type="CDD" id="cd21383">
    <property type="entry name" value="GAT_GGA_Tom1-like"/>
    <property type="match status" value="1"/>
</dbReference>
<dbReference type="GO" id="GO:0005768">
    <property type="term" value="C:endosome"/>
    <property type="evidence" value="ECO:0007669"/>
    <property type="project" value="TreeGrafter"/>
</dbReference>
<evidence type="ECO:0000259" key="4">
    <source>
        <dbReference type="PROSITE" id="PS50179"/>
    </source>
</evidence>
<feature type="domain" description="VHS" evidence="4">
    <location>
        <begin position="21"/>
        <end position="141"/>
    </location>
</feature>
<keyword evidence="7" id="KW-1185">Reference proteome</keyword>
<proteinExistence type="predicted"/>
<dbReference type="GO" id="GO:0030276">
    <property type="term" value="F:clathrin binding"/>
    <property type="evidence" value="ECO:0007669"/>
    <property type="project" value="TreeGrafter"/>
</dbReference>
<dbReference type="InterPro" id="IPR004152">
    <property type="entry name" value="GAT_dom"/>
</dbReference>
<dbReference type="Pfam" id="PF00790">
    <property type="entry name" value="VHS"/>
    <property type="match status" value="1"/>
</dbReference>
<evidence type="ECO:0008006" key="8">
    <source>
        <dbReference type="Google" id="ProtNLM"/>
    </source>
</evidence>
<feature type="compositionally biased region" description="Low complexity" evidence="3">
    <location>
        <begin position="306"/>
        <end position="328"/>
    </location>
</feature>
<dbReference type="InterPro" id="IPR008942">
    <property type="entry name" value="ENTH_VHS"/>
</dbReference>
<reference evidence="6 7" key="1">
    <citation type="submission" date="2020-12" db="EMBL/GenBank/DDBJ databases">
        <title>Metabolic potential, ecology and presence of endohyphal bacteria is reflected in genomic diversity of Mucoromycotina.</title>
        <authorList>
            <person name="Muszewska A."/>
            <person name="Okrasinska A."/>
            <person name="Steczkiewicz K."/>
            <person name="Drgas O."/>
            <person name="Orlowska M."/>
            <person name="Perlinska-Lenart U."/>
            <person name="Aleksandrzak-Piekarczyk T."/>
            <person name="Szatraj K."/>
            <person name="Zielenkiewicz U."/>
            <person name="Pilsyk S."/>
            <person name="Malc E."/>
            <person name="Mieczkowski P."/>
            <person name="Kruszewska J.S."/>
            <person name="Biernat P."/>
            <person name="Pawlowska J."/>
        </authorList>
    </citation>
    <scope>NUCLEOTIDE SEQUENCE [LARGE SCALE GENOMIC DNA]</scope>
    <source>
        <strain evidence="6 7">CBS 142.35</strain>
    </source>
</reference>
<dbReference type="PANTHER" id="PTHR13856">
    <property type="entry name" value="VHS DOMAIN CONTAINING PROTEIN FAMILY"/>
    <property type="match status" value="1"/>
</dbReference>
<dbReference type="Proteomes" id="UP000646827">
    <property type="component" value="Unassembled WGS sequence"/>
</dbReference>
<feature type="region of interest" description="Disordered" evidence="3">
    <location>
        <begin position="283"/>
        <end position="378"/>
    </location>
</feature>
<keyword evidence="2" id="KW-0653">Protein transport</keyword>
<feature type="domain" description="GAT" evidence="5">
    <location>
        <begin position="188"/>
        <end position="276"/>
    </location>
</feature>
<evidence type="ECO:0000313" key="6">
    <source>
        <dbReference type="EMBL" id="KAG2218360.1"/>
    </source>
</evidence>
<name>A0A8H7VFA4_9FUNG</name>
<dbReference type="CDD" id="cd16980">
    <property type="entry name" value="VHS_Lsb5"/>
    <property type="match status" value="1"/>
</dbReference>
<dbReference type="Gene3D" id="1.25.40.90">
    <property type="match status" value="1"/>
</dbReference>
<dbReference type="AlphaFoldDB" id="A0A8H7VFA4"/>
<protein>
    <recommendedName>
        <fullName evidence="8">VHS domain-containing protein</fullName>
    </recommendedName>
</protein>
<evidence type="ECO:0000256" key="1">
    <source>
        <dbReference type="ARBA" id="ARBA00022448"/>
    </source>
</evidence>
<feature type="compositionally biased region" description="Polar residues" evidence="3">
    <location>
        <begin position="329"/>
        <end position="339"/>
    </location>
</feature>
<organism evidence="6 7">
    <name type="scientific">Circinella minor</name>
    <dbReference type="NCBI Taxonomy" id="1195481"/>
    <lineage>
        <taxon>Eukaryota</taxon>
        <taxon>Fungi</taxon>
        <taxon>Fungi incertae sedis</taxon>
        <taxon>Mucoromycota</taxon>
        <taxon>Mucoromycotina</taxon>
        <taxon>Mucoromycetes</taxon>
        <taxon>Mucorales</taxon>
        <taxon>Lichtheimiaceae</taxon>
        <taxon>Circinella</taxon>
    </lineage>
</organism>
<keyword evidence="1" id="KW-0813">Transport</keyword>
<feature type="compositionally biased region" description="Low complexity" evidence="3">
    <location>
        <begin position="340"/>
        <end position="352"/>
    </location>
</feature>
<evidence type="ECO:0000313" key="7">
    <source>
        <dbReference type="Proteomes" id="UP000646827"/>
    </source>
</evidence>
<dbReference type="PROSITE" id="PS50909">
    <property type="entry name" value="GAT"/>
    <property type="match status" value="1"/>
</dbReference>